<dbReference type="SUPFAM" id="SSF54637">
    <property type="entry name" value="Thioesterase/thiol ester dehydrase-isomerase"/>
    <property type="match status" value="1"/>
</dbReference>
<evidence type="ECO:0000313" key="3">
    <source>
        <dbReference type="EMBL" id="ROR90028.1"/>
    </source>
</evidence>
<reference evidence="3 4" key="1">
    <citation type="submission" date="2018-11" db="EMBL/GenBank/DDBJ databases">
        <title>Sequencing the genomes of 1000 actinobacteria strains.</title>
        <authorList>
            <person name="Klenk H.-P."/>
        </authorList>
    </citation>
    <scope>NUCLEOTIDE SEQUENCE [LARGE SCALE GENOMIC DNA]</scope>
    <source>
        <strain evidence="3 4">DSM 12652</strain>
    </source>
</reference>
<evidence type="ECO:0000313" key="4">
    <source>
        <dbReference type="Proteomes" id="UP000281738"/>
    </source>
</evidence>
<dbReference type="InterPro" id="IPR049449">
    <property type="entry name" value="TesB_ACOT8-like_N"/>
</dbReference>
<dbReference type="Gene3D" id="2.40.160.210">
    <property type="entry name" value="Acyl-CoA thioesterase, double hotdog domain"/>
    <property type="match status" value="1"/>
</dbReference>
<dbReference type="Proteomes" id="UP000281738">
    <property type="component" value="Unassembled WGS sequence"/>
</dbReference>
<name>A0A3N2CRP0_9ACTN</name>
<gene>
    <name evidence="3" type="ORF">EDD33_0861</name>
</gene>
<dbReference type="RefSeq" id="WP_123389250.1">
    <property type="nucleotide sequence ID" value="NZ_RKHO01000001.1"/>
</dbReference>
<keyword evidence="4" id="KW-1185">Reference proteome</keyword>
<dbReference type="AlphaFoldDB" id="A0A3N2CRP0"/>
<feature type="domain" description="Acyl-CoA thioesterase-like C-terminal" evidence="2">
    <location>
        <begin position="155"/>
        <end position="256"/>
    </location>
</feature>
<feature type="domain" description="Acyl-CoA thioesterase-like N-terminal HotDog" evidence="1">
    <location>
        <begin position="27"/>
        <end position="113"/>
    </location>
</feature>
<sequence>MPLSFFVPAETGDADAWSPTDAACSLWSDDHLHGVAVSGFLARAAEAEVAGRGRDDLRAARWTVDLFRPARRRVTRARVHVVRESARLCLVDVELVQDTDDGEEVAARASGLFLKQGEPATGVVWEPGGAPEPPPLDLAPPTDRPRLPLFRSEGVGWHDSFAEHQNSGRKTTWQVGVPVVPGERPSGFVAAASVADVASMVTNWGDRGIEQINTDITLTLARAPEGVEIGLEAADRVSADGIAVGTATVFDRAGRLGSAVVTSVANAERAVDLTGGDPADDPRMQRGV</sequence>
<dbReference type="Pfam" id="PF13622">
    <property type="entry name" value="4HBT_3"/>
    <property type="match status" value="1"/>
</dbReference>
<dbReference type="InterPro" id="IPR029069">
    <property type="entry name" value="HotDog_dom_sf"/>
</dbReference>
<proteinExistence type="predicted"/>
<protein>
    <submittedName>
        <fullName evidence="3">Thioesterase superfamily protein</fullName>
    </submittedName>
</protein>
<dbReference type="EMBL" id="RKHO01000001">
    <property type="protein sequence ID" value="ROR90028.1"/>
    <property type="molecule type" value="Genomic_DNA"/>
</dbReference>
<dbReference type="OrthoDB" id="4968093at2"/>
<comment type="caution">
    <text evidence="3">The sequence shown here is derived from an EMBL/GenBank/DDBJ whole genome shotgun (WGS) entry which is preliminary data.</text>
</comment>
<evidence type="ECO:0000259" key="2">
    <source>
        <dbReference type="Pfam" id="PF20789"/>
    </source>
</evidence>
<dbReference type="InterPro" id="IPR049450">
    <property type="entry name" value="ACOT8-like_C"/>
</dbReference>
<accession>A0A3N2CRP0</accession>
<dbReference type="Pfam" id="PF20789">
    <property type="entry name" value="4HBT_3C"/>
    <property type="match status" value="1"/>
</dbReference>
<dbReference type="InterPro" id="IPR042171">
    <property type="entry name" value="Acyl-CoA_hotdog"/>
</dbReference>
<evidence type="ECO:0000259" key="1">
    <source>
        <dbReference type="Pfam" id="PF13622"/>
    </source>
</evidence>
<organism evidence="3 4">
    <name type="scientific">Nocardioides aurantiacus</name>
    <dbReference type="NCBI Taxonomy" id="86796"/>
    <lineage>
        <taxon>Bacteria</taxon>
        <taxon>Bacillati</taxon>
        <taxon>Actinomycetota</taxon>
        <taxon>Actinomycetes</taxon>
        <taxon>Propionibacteriales</taxon>
        <taxon>Nocardioidaceae</taxon>
        <taxon>Nocardioides</taxon>
    </lineage>
</organism>